<proteinExistence type="inferred from homology"/>
<feature type="signal peptide" evidence="5">
    <location>
        <begin position="1"/>
        <end position="23"/>
    </location>
</feature>
<comment type="caution">
    <text evidence="7">The sequence shown here is derived from an EMBL/GenBank/DDBJ whole genome shotgun (WGS) entry which is preliminary data.</text>
</comment>
<dbReference type="OrthoDB" id="9803988at2"/>
<comment type="similarity">
    <text evidence="2">Belongs to the bacterial solute-binding protein 5 family.</text>
</comment>
<evidence type="ECO:0000313" key="8">
    <source>
        <dbReference type="Proteomes" id="UP000253759"/>
    </source>
</evidence>
<keyword evidence="3" id="KW-0813">Transport</keyword>
<evidence type="ECO:0000259" key="6">
    <source>
        <dbReference type="Pfam" id="PF00496"/>
    </source>
</evidence>
<dbReference type="Gene3D" id="3.10.105.10">
    <property type="entry name" value="Dipeptide-binding Protein, Domain 3"/>
    <property type="match status" value="1"/>
</dbReference>
<name>A0A369W1X4_9HYPH</name>
<dbReference type="Proteomes" id="UP000253759">
    <property type="component" value="Unassembled WGS sequence"/>
</dbReference>
<evidence type="ECO:0000256" key="3">
    <source>
        <dbReference type="ARBA" id="ARBA00022448"/>
    </source>
</evidence>
<dbReference type="GO" id="GO:0015833">
    <property type="term" value="P:peptide transport"/>
    <property type="evidence" value="ECO:0007669"/>
    <property type="project" value="TreeGrafter"/>
</dbReference>
<dbReference type="PIRSF" id="PIRSF002741">
    <property type="entry name" value="MppA"/>
    <property type="match status" value="1"/>
</dbReference>
<reference evidence="8" key="1">
    <citation type="submission" date="2018-07" db="EMBL/GenBank/DDBJ databases">
        <authorList>
            <person name="Liu B.-T."/>
            <person name="Du Z."/>
        </authorList>
    </citation>
    <scope>NUCLEOTIDE SEQUENCE [LARGE SCALE GENOMIC DNA]</scope>
    <source>
        <strain evidence="8">XYN52</strain>
    </source>
</reference>
<evidence type="ECO:0000256" key="4">
    <source>
        <dbReference type="ARBA" id="ARBA00022729"/>
    </source>
</evidence>
<dbReference type="Pfam" id="PF00496">
    <property type="entry name" value="SBP_bac_5"/>
    <property type="match status" value="1"/>
</dbReference>
<dbReference type="PANTHER" id="PTHR30290:SF10">
    <property type="entry name" value="PERIPLASMIC OLIGOPEPTIDE-BINDING PROTEIN-RELATED"/>
    <property type="match status" value="1"/>
</dbReference>
<keyword evidence="4 5" id="KW-0732">Signal</keyword>
<dbReference type="InterPro" id="IPR000914">
    <property type="entry name" value="SBP_5_dom"/>
</dbReference>
<gene>
    <name evidence="7" type="ORF">DVH29_13525</name>
</gene>
<dbReference type="RefSeq" id="WP_114646723.1">
    <property type="nucleotide sequence ID" value="NZ_QQNH01000025.1"/>
</dbReference>
<dbReference type="AlphaFoldDB" id="A0A369W1X4"/>
<dbReference type="SUPFAM" id="SSF53850">
    <property type="entry name" value="Periplasmic binding protein-like II"/>
    <property type="match status" value="1"/>
</dbReference>
<feature type="domain" description="Solute-binding protein family 5" evidence="6">
    <location>
        <begin position="78"/>
        <end position="463"/>
    </location>
</feature>
<evidence type="ECO:0000256" key="2">
    <source>
        <dbReference type="ARBA" id="ARBA00005695"/>
    </source>
</evidence>
<dbReference type="GO" id="GO:1904680">
    <property type="term" value="F:peptide transmembrane transporter activity"/>
    <property type="evidence" value="ECO:0007669"/>
    <property type="project" value="TreeGrafter"/>
</dbReference>
<keyword evidence="8" id="KW-1185">Reference proteome</keyword>
<protein>
    <submittedName>
        <fullName evidence="7">Peptide ABC transporter substrate-binding protein</fullName>
    </submittedName>
</protein>
<evidence type="ECO:0000256" key="1">
    <source>
        <dbReference type="ARBA" id="ARBA00004418"/>
    </source>
</evidence>
<dbReference type="FunFam" id="3.90.76.10:FF:000001">
    <property type="entry name" value="Oligopeptide ABC transporter substrate-binding protein"/>
    <property type="match status" value="1"/>
</dbReference>
<evidence type="ECO:0000313" key="7">
    <source>
        <dbReference type="EMBL" id="RDE08029.1"/>
    </source>
</evidence>
<dbReference type="InterPro" id="IPR039424">
    <property type="entry name" value="SBP_5"/>
</dbReference>
<dbReference type="GO" id="GO:0030288">
    <property type="term" value="C:outer membrane-bounded periplasmic space"/>
    <property type="evidence" value="ECO:0007669"/>
    <property type="project" value="TreeGrafter"/>
</dbReference>
<feature type="chain" id="PRO_5017067291" evidence="5">
    <location>
        <begin position="24"/>
        <end position="540"/>
    </location>
</feature>
<dbReference type="Gene3D" id="3.40.190.10">
    <property type="entry name" value="Periplasmic binding protein-like II"/>
    <property type="match status" value="1"/>
</dbReference>
<dbReference type="InterPro" id="IPR030678">
    <property type="entry name" value="Peptide/Ni-bd"/>
</dbReference>
<sequence>MTRTTKLLAALAATTCLVAPAMAANVPDGATLADDQSFTYRILDEFTSPDPQIVEDVSGSEIVRDLFEGLINQDADGNPVPGVATEWSSNEDFTEWTFTLRDNAVWSDGEPVTAHDFVYAWKRLVDPATASPYAWFGELMSLDNASAIIAGEAEVDDLGVEAVDDHTLVARLSAPLPHFYMMMSHASTFPAPQWVIEEHGDQWTRPGNIVTNGAYILTEHVPQERSVREKSETYWDAENTVIETVTALVINDENQALTRFMAGELDRTEVPIGQFPRLEEEYPDTAISIPTLCTYYYNFNLRDNGPEATHDERVRQALSYAIDRDVIVNQVLQAGQTPAYVFAPVGMANMDTPNVEYENWTQAERDARAVELLAEAGYGPDGESLQLGILYNTSDAHRQLATVVGQMWEQKLGVQTTLENMEWNTFLDSRENGDFDVSRGGWCADYNDPSTFLDLFQTTSGYNDAKYSNTDVDAMLNEAKGLEDAADINRQIEEIVAVEMPIIPVYHYANAYMLNPQIQDWPVNNLEANWYSKDLYKIAE</sequence>
<dbReference type="FunFam" id="3.10.105.10:FF:000001">
    <property type="entry name" value="Oligopeptide ABC transporter, oligopeptide-binding protein"/>
    <property type="match status" value="1"/>
</dbReference>
<dbReference type="CDD" id="cd08504">
    <property type="entry name" value="PBP2_OppA"/>
    <property type="match status" value="1"/>
</dbReference>
<evidence type="ECO:0000256" key="5">
    <source>
        <dbReference type="SAM" id="SignalP"/>
    </source>
</evidence>
<comment type="subcellular location">
    <subcellularLocation>
        <location evidence="1">Periplasm</location>
    </subcellularLocation>
</comment>
<dbReference type="PANTHER" id="PTHR30290">
    <property type="entry name" value="PERIPLASMIC BINDING COMPONENT OF ABC TRANSPORTER"/>
    <property type="match status" value="1"/>
</dbReference>
<dbReference type="Gene3D" id="3.90.76.10">
    <property type="entry name" value="Dipeptide-binding Protein, Domain 1"/>
    <property type="match status" value="1"/>
</dbReference>
<organism evidence="7 8">
    <name type="scientific">Pelagibacterium lacus</name>
    <dbReference type="NCBI Taxonomy" id="2282655"/>
    <lineage>
        <taxon>Bacteria</taxon>
        <taxon>Pseudomonadati</taxon>
        <taxon>Pseudomonadota</taxon>
        <taxon>Alphaproteobacteria</taxon>
        <taxon>Hyphomicrobiales</taxon>
        <taxon>Devosiaceae</taxon>
        <taxon>Pelagibacterium</taxon>
    </lineage>
</organism>
<accession>A0A369W1X4</accession>
<dbReference type="EMBL" id="QQNH01000025">
    <property type="protein sequence ID" value="RDE08029.1"/>
    <property type="molecule type" value="Genomic_DNA"/>
</dbReference>
<dbReference type="GO" id="GO:0043190">
    <property type="term" value="C:ATP-binding cassette (ABC) transporter complex"/>
    <property type="evidence" value="ECO:0007669"/>
    <property type="project" value="InterPro"/>
</dbReference>